<evidence type="ECO:0000313" key="2">
    <source>
        <dbReference type="Proteomes" id="UP001054945"/>
    </source>
</evidence>
<accession>A0AAV4PE45</accession>
<keyword evidence="2" id="KW-1185">Reference proteome</keyword>
<evidence type="ECO:0000313" key="1">
    <source>
        <dbReference type="EMBL" id="GIX95455.1"/>
    </source>
</evidence>
<reference evidence="1 2" key="1">
    <citation type="submission" date="2021-06" db="EMBL/GenBank/DDBJ databases">
        <title>Caerostris extrusa draft genome.</title>
        <authorList>
            <person name="Kono N."/>
            <person name="Arakawa K."/>
        </authorList>
    </citation>
    <scope>NUCLEOTIDE SEQUENCE [LARGE SCALE GENOMIC DNA]</scope>
</reference>
<dbReference type="Proteomes" id="UP001054945">
    <property type="component" value="Unassembled WGS sequence"/>
</dbReference>
<gene>
    <name evidence="1" type="ORF">CEXT_326121</name>
</gene>
<comment type="caution">
    <text evidence="1">The sequence shown here is derived from an EMBL/GenBank/DDBJ whole genome shotgun (WGS) entry which is preliminary data.</text>
</comment>
<organism evidence="1 2">
    <name type="scientific">Caerostris extrusa</name>
    <name type="common">Bark spider</name>
    <name type="synonym">Caerostris bankana</name>
    <dbReference type="NCBI Taxonomy" id="172846"/>
    <lineage>
        <taxon>Eukaryota</taxon>
        <taxon>Metazoa</taxon>
        <taxon>Ecdysozoa</taxon>
        <taxon>Arthropoda</taxon>
        <taxon>Chelicerata</taxon>
        <taxon>Arachnida</taxon>
        <taxon>Araneae</taxon>
        <taxon>Araneomorphae</taxon>
        <taxon>Entelegynae</taxon>
        <taxon>Araneoidea</taxon>
        <taxon>Araneidae</taxon>
        <taxon>Caerostris</taxon>
    </lineage>
</organism>
<sequence length="88" mass="10265">MTIINCVCGSRYFSYSPLPSFCFPLLPDRPSRRRSYRLLPTWVHYLVHPLGLWPFRKKSYSAKENWRSSSDPYTSDGLIECISQDGCL</sequence>
<name>A0AAV4PE45_CAEEX</name>
<dbReference type="AlphaFoldDB" id="A0AAV4PE45"/>
<protein>
    <submittedName>
        <fullName evidence="1">Uncharacterized protein</fullName>
    </submittedName>
</protein>
<proteinExistence type="predicted"/>
<dbReference type="EMBL" id="BPLR01004522">
    <property type="protein sequence ID" value="GIX95455.1"/>
    <property type="molecule type" value="Genomic_DNA"/>
</dbReference>